<dbReference type="PaxDb" id="4113-PGSC0003DMT400092829"/>
<evidence type="ECO:0000313" key="1">
    <source>
        <dbReference type="EnsemblPlants" id="PGSC0003DMT400092829"/>
    </source>
</evidence>
<reference evidence="2" key="1">
    <citation type="journal article" date="2011" name="Nature">
        <title>Genome sequence and analysis of the tuber crop potato.</title>
        <authorList>
            <consortium name="The Potato Genome Sequencing Consortium"/>
        </authorList>
    </citation>
    <scope>NUCLEOTIDE SEQUENCE [LARGE SCALE GENOMIC DNA]</scope>
    <source>
        <strain evidence="2">cv. DM1-3 516 R44</strain>
    </source>
</reference>
<reference evidence="1" key="2">
    <citation type="submission" date="2015-06" db="UniProtKB">
        <authorList>
            <consortium name="EnsemblPlants"/>
        </authorList>
    </citation>
    <scope>IDENTIFICATION</scope>
    <source>
        <strain evidence="1">DM1-3 516 R44</strain>
    </source>
</reference>
<accession>M1DQM4</accession>
<organism evidence="1 2">
    <name type="scientific">Solanum tuberosum</name>
    <name type="common">Potato</name>
    <dbReference type="NCBI Taxonomy" id="4113"/>
    <lineage>
        <taxon>Eukaryota</taxon>
        <taxon>Viridiplantae</taxon>
        <taxon>Streptophyta</taxon>
        <taxon>Embryophyta</taxon>
        <taxon>Tracheophyta</taxon>
        <taxon>Spermatophyta</taxon>
        <taxon>Magnoliopsida</taxon>
        <taxon>eudicotyledons</taxon>
        <taxon>Gunneridae</taxon>
        <taxon>Pentapetalae</taxon>
        <taxon>asterids</taxon>
        <taxon>lamiids</taxon>
        <taxon>Solanales</taxon>
        <taxon>Solanaceae</taxon>
        <taxon>Solanoideae</taxon>
        <taxon>Solaneae</taxon>
        <taxon>Solanum</taxon>
    </lineage>
</organism>
<name>M1DQM4_SOLTU</name>
<dbReference type="EnsemblPlants" id="PGSC0003DMT400092829">
    <property type="protein sequence ID" value="PGSC0003DMT400092829"/>
    <property type="gene ID" value="PGSC0003DMG400042400"/>
</dbReference>
<protein>
    <submittedName>
        <fullName evidence="1">Uncharacterized protein</fullName>
    </submittedName>
</protein>
<dbReference type="AlphaFoldDB" id="M1DQM4"/>
<keyword evidence="2" id="KW-1185">Reference proteome</keyword>
<dbReference type="InParanoid" id="M1DQM4"/>
<sequence length="171" mass="19314">MKRSTVRRTARGFASSPRMVDHGTLHRPWTITQAVLVLVRHNLPGPEVRPWSSPWVVVLMTGRGRSLWLDHSQNQQPLDQGPRPASRFSYLASRSHIDQLLISISAASVIMPPRRAYARNANTRNANTVPLVSYHEVSNAEFWNTIQLLAQSVTNQNNQQAQFLLTLMLGQ</sequence>
<dbReference type="Proteomes" id="UP000011115">
    <property type="component" value="Unassembled WGS sequence"/>
</dbReference>
<evidence type="ECO:0000313" key="2">
    <source>
        <dbReference type="Proteomes" id="UP000011115"/>
    </source>
</evidence>
<proteinExistence type="predicted"/>
<dbReference type="Gramene" id="PGSC0003DMT400092829">
    <property type="protein sequence ID" value="PGSC0003DMT400092829"/>
    <property type="gene ID" value="PGSC0003DMG400042400"/>
</dbReference>
<dbReference type="HOGENOM" id="CLU_1565595_0_0_1"/>